<sequence length="447" mass="52699">MWNSVKSSSRCLLRIHKCRRFERTFLSESYPCTDAWNRRLESPLLSKINPSDMFLELDQRFNKSGLASAIDVDIFANTLKDPERVDELIDILHRLRNSTEATNILESTQHAVIRYFLEINDKKTLLEVLNDRLNYGIFPDHFTYNVLMNQFIKEKDFVSATKIGSLLMLQEDADHKLTNELSVYSCLQYLENIDSWTLPPPPPVNPKEEVVKVRVGYLRNPYFDDHFDIREPKEIAGKTLVFFSKNSNDTLGRSCHLGGLILWKKYDKAAELAKSYIDAGVKDVIYTKMLNIVDKELQDIPEDKITDEVKSLKTILEKLRQVGLKEGCYLEEQEERVKKAVKDHEENDIKKQLQCYEEWDKERMDLLHKQIEDLDKKRRLENVEKTKKEIQTEERLLNFFDKEEEIELEIEKKLQWEEETYGPILEVKEDLENNYIPPEITKKSRVQ</sequence>
<proteinExistence type="predicted"/>
<comment type="subcellular location">
    <subcellularLocation>
        <location evidence="1">Mitochondrion</location>
    </subcellularLocation>
</comment>
<evidence type="ECO:0000256" key="1">
    <source>
        <dbReference type="ARBA" id="ARBA00004173"/>
    </source>
</evidence>
<keyword evidence="3" id="KW-1185">Reference proteome</keyword>
<gene>
    <name evidence="2" type="ORF">HCN44_010310</name>
</gene>
<dbReference type="InterPro" id="IPR034913">
    <property type="entry name" value="mS27/PTCD2"/>
</dbReference>
<dbReference type="Pfam" id="PF10037">
    <property type="entry name" value="MRP-S27"/>
    <property type="match status" value="1"/>
</dbReference>
<name>A0A834XWX2_APHGI</name>
<evidence type="ECO:0000313" key="3">
    <source>
        <dbReference type="Proteomes" id="UP000639338"/>
    </source>
</evidence>
<organism evidence="2 3">
    <name type="scientific">Aphidius gifuensis</name>
    <name type="common">Parasitoid wasp</name>
    <dbReference type="NCBI Taxonomy" id="684658"/>
    <lineage>
        <taxon>Eukaryota</taxon>
        <taxon>Metazoa</taxon>
        <taxon>Ecdysozoa</taxon>
        <taxon>Arthropoda</taxon>
        <taxon>Hexapoda</taxon>
        <taxon>Insecta</taxon>
        <taxon>Pterygota</taxon>
        <taxon>Neoptera</taxon>
        <taxon>Endopterygota</taxon>
        <taxon>Hymenoptera</taxon>
        <taxon>Apocrita</taxon>
        <taxon>Ichneumonoidea</taxon>
        <taxon>Braconidae</taxon>
        <taxon>Aphidiinae</taxon>
        <taxon>Aphidius</taxon>
    </lineage>
</organism>
<evidence type="ECO:0008006" key="4">
    <source>
        <dbReference type="Google" id="ProtNLM"/>
    </source>
</evidence>
<reference evidence="2 3" key="1">
    <citation type="submission" date="2020-08" db="EMBL/GenBank/DDBJ databases">
        <title>Aphidius gifuensis genome sequencing and assembly.</title>
        <authorList>
            <person name="Du Z."/>
        </authorList>
    </citation>
    <scope>NUCLEOTIDE SEQUENCE [LARGE SCALE GENOMIC DNA]</scope>
    <source>
        <strain evidence="2">YNYX2018</strain>
        <tissue evidence="2">Adults</tissue>
    </source>
</reference>
<dbReference type="OrthoDB" id="19830at2759"/>
<accession>A0A834XWX2</accession>
<dbReference type="InterPro" id="IPR019266">
    <property type="entry name" value="Ribosomal_mS27"/>
</dbReference>
<dbReference type="PANTHER" id="PTHR21393:SF0">
    <property type="entry name" value="SMALL RIBOSOMAL SUBUNIT PROTEIN MS27"/>
    <property type="match status" value="1"/>
</dbReference>
<dbReference type="GO" id="GO:0005739">
    <property type="term" value="C:mitochondrion"/>
    <property type="evidence" value="ECO:0007669"/>
    <property type="project" value="UniProtKB-SubCell"/>
</dbReference>
<dbReference type="AlphaFoldDB" id="A0A834XWX2"/>
<dbReference type="PANTHER" id="PTHR21393">
    <property type="entry name" value="MITOCHONDRIAL 28S RIBOSOMAL PROTEIN S27"/>
    <property type="match status" value="1"/>
</dbReference>
<evidence type="ECO:0000313" key="2">
    <source>
        <dbReference type="EMBL" id="KAF7993715.1"/>
    </source>
</evidence>
<dbReference type="Proteomes" id="UP000639338">
    <property type="component" value="Unassembled WGS sequence"/>
</dbReference>
<dbReference type="EMBL" id="JACMRX010000003">
    <property type="protein sequence ID" value="KAF7993715.1"/>
    <property type="molecule type" value="Genomic_DNA"/>
</dbReference>
<comment type="caution">
    <text evidence="2">The sequence shown here is derived from an EMBL/GenBank/DDBJ whole genome shotgun (WGS) entry which is preliminary data.</text>
</comment>
<protein>
    <recommendedName>
        <fullName evidence="4">28S ribosomal protein S27, mitochondrial</fullName>
    </recommendedName>
</protein>